<evidence type="ECO:0000313" key="2">
    <source>
        <dbReference type="Proteomes" id="UP000230233"/>
    </source>
</evidence>
<dbReference type="Proteomes" id="UP000230233">
    <property type="component" value="Unassembled WGS sequence"/>
</dbReference>
<sequence length="66" mass="7557">MVHVDPRLRKCVNAALAFKHGRKTSCKAFGNDECCMRIYTDVHIGSYCDCPDGFRPDPESPKKRRQ</sequence>
<dbReference type="AlphaFoldDB" id="A0A2G5SET6"/>
<accession>A0A2G5SET6</accession>
<organism evidence="1 2">
    <name type="scientific">Caenorhabditis nigoni</name>
    <dbReference type="NCBI Taxonomy" id="1611254"/>
    <lineage>
        <taxon>Eukaryota</taxon>
        <taxon>Metazoa</taxon>
        <taxon>Ecdysozoa</taxon>
        <taxon>Nematoda</taxon>
        <taxon>Chromadorea</taxon>
        <taxon>Rhabditida</taxon>
        <taxon>Rhabditina</taxon>
        <taxon>Rhabditomorpha</taxon>
        <taxon>Rhabditoidea</taxon>
        <taxon>Rhabditidae</taxon>
        <taxon>Peloderinae</taxon>
        <taxon>Caenorhabditis</taxon>
    </lineage>
</organism>
<gene>
    <name evidence="1" type="ORF">B9Z55_027673</name>
</gene>
<protein>
    <recommendedName>
        <fullName evidence="3">EGF-like domain-containing protein</fullName>
    </recommendedName>
</protein>
<keyword evidence="2" id="KW-1185">Reference proteome</keyword>
<evidence type="ECO:0008006" key="3">
    <source>
        <dbReference type="Google" id="ProtNLM"/>
    </source>
</evidence>
<comment type="caution">
    <text evidence="1">The sequence shown here is derived from an EMBL/GenBank/DDBJ whole genome shotgun (WGS) entry which is preliminary data.</text>
</comment>
<evidence type="ECO:0000313" key="1">
    <source>
        <dbReference type="EMBL" id="PIC13560.1"/>
    </source>
</evidence>
<dbReference type="EMBL" id="PDUG01000012">
    <property type="protein sequence ID" value="PIC13560.1"/>
    <property type="molecule type" value="Genomic_DNA"/>
</dbReference>
<reference evidence="2" key="1">
    <citation type="submission" date="2017-10" db="EMBL/GenBank/DDBJ databases">
        <title>Rapid genome shrinkage in a self-fertile nematode reveals novel sperm competition proteins.</title>
        <authorList>
            <person name="Yin D."/>
            <person name="Schwarz E.M."/>
            <person name="Thomas C.G."/>
            <person name="Felde R.L."/>
            <person name="Korf I.F."/>
            <person name="Cutter A.D."/>
            <person name="Schartner C.M."/>
            <person name="Ralston E.J."/>
            <person name="Meyer B.J."/>
            <person name="Haag E.S."/>
        </authorList>
    </citation>
    <scope>NUCLEOTIDE SEQUENCE [LARGE SCALE GENOMIC DNA]</scope>
    <source>
        <strain evidence="2">JU1422</strain>
    </source>
</reference>
<proteinExistence type="predicted"/>
<dbReference type="STRING" id="1611254.A0A2G5SET6"/>
<name>A0A2G5SET6_9PELO</name>